<accession>A0A6A6YAD1</accession>
<dbReference type="GeneID" id="54453268"/>
<name>A0A6A6YAD1_9PEZI</name>
<reference evidence="3" key="2">
    <citation type="submission" date="2020-04" db="EMBL/GenBank/DDBJ databases">
        <authorList>
            <consortium name="NCBI Genome Project"/>
        </authorList>
    </citation>
    <scope>NUCLEOTIDE SEQUENCE</scope>
    <source>
        <strain evidence="3">CBS 304.34</strain>
    </source>
</reference>
<evidence type="ECO:0000313" key="3">
    <source>
        <dbReference type="RefSeq" id="XP_033572543.1"/>
    </source>
</evidence>
<reference evidence="3" key="3">
    <citation type="submission" date="2025-04" db="UniProtKB">
        <authorList>
            <consortium name="RefSeq"/>
        </authorList>
    </citation>
    <scope>IDENTIFICATION</scope>
    <source>
        <strain evidence="3">CBS 304.34</strain>
    </source>
</reference>
<proteinExistence type="predicted"/>
<gene>
    <name evidence="1 3" type="ORF">BDZ99DRAFT_107640</name>
</gene>
<dbReference type="AlphaFoldDB" id="A0A6A6YAD1"/>
<dbReference type="RefSeq" id="XP_033572543.1">
    <property type="nucleotide sequence ID" value="XM_033712375.1"/>
</dbReference>
<keyword evidence="2" id="KW-1185">Reference proteome</keyword>
<dbReference type="EMBL" id="MU003709">
    <property type="protein sequence ID" value="KAF2805579.1"/>
    <property type="molecule type" value="Genomic_DNA"/>
</dbReference>
<organism evidence="1">
    <name type="scientific">Mytilinidion resinicola</name>
    <dbReference type="NCBI Taxonomy" id="574789"/>
    <lineage>
        <taxon>Eukaryota</taxon>
        <taxon>Fungi</taxon>
        <taxon>Dikarya</taxon>
        <taxon>Ascomycota</taxon>
        <taxon>Pezizomycotina</taxon>
        <taxon>Dothideomycetes</taxon>
        <taxon>Pleosporomycetidae</taxon>
        <taxon>Mytilinidiales</taxon>
        <taxon>Mytilinidiaceae</taxon>
        <taxon>Mytilinidion</taxon>
    </lineage>
</organism>
<sequence length="167" mass="19031">MLRSFDHIPKARISGDTSLQADLRHFSRFSRHLHRVLLTVLFLRDLSARYLLVKRNTAATHIDFRGNHLPRDSIIDDHLVDHVRPRIGCGVPQDFSCPPQRRFKPESVRVRLNRGLDIALTPDYPAVKPAPHAWQEIGRPTPARSSVADDLGDSCMSDSLPRLPCRF</sequence>
<dbReference type="Proteomes" id="UP000504636">
    <property type="component" value="Unplaced"/>
</dbReference>
<evidence type="ECO:0000313" key="2">
    <source>
        <dbReference type="Proteomes" id="UP000504636"/>
    </source>
</evidence>
<protein>
    <submittedName>
        <fullName evidence="1 3">Uncharacterized protein</fullName>
    </submittedName>
</protein>
<evidence type="ECO:0000313" key="1">
    <source>
        <dbReference type="EMBL" id="KAF2805579.1"/>
    </source>
</evidence>
<reference evidence="1 3" key="1">
    <citation type="journal article" date="2020" name="Stud. Mycol.">
        <title>101 Dothideomycetes genomes: a test case for predicting lifestyles and emergence of pathogens.</title>
        <authorList>
            <person name="Haridas S."/>
            <person name="Albert R."/>
            <person name="Binder M."/>
            <person name="Bloem J."/>
            <person name="Labutti K."/>
            <person name="Salamov A."/>
            <person name="Andreopoulos B."/>
            <person name="Baker S."/>
            <person name="Barry K."/>
            <person name="Bills G."/>
            <person name="Bluhm B."/>
            <person name="Cannon C."/>
            <person name="Castanera R."/>
            <person name="Culley D."/>
            <person name="Daum C."/>
            <person name="Ezra D."/>
            <person name="Gonzalez J."/>
            <person name="Henrissat B."/>
            <person name="Kuo A."/>
            <person name="Liang C."/>
            <person name="Lipzen A."/>
            <person name="Lutzoni F."/>
            <person name="Magnuson J."/>
            <person name="Mondo S."/>
            <person name="Nolan M."/>
            <person name="Ohm R."/>
            <person name="Pangilinan J."/>
            <person name="Park H.-J."/>
            <person name="Ramirez L."/>
            <person name="Alfaro M."/>
            <person name="Sun H."/>
            <person name="Tritt A."/>
            <person name="Yoshinaga Y."/>
            <person name="Zwiers L.-H."/>
            <person name="Turgeon B."/>
            <person name="Goodwin S."/>
            <person name="Spatafora J."/>
            <person name="Crous P."/>
            <person name="Grigoriev I."/>
        </authorList>
    </citation>
    <scope>NUCLEOTIDE SEQUENCE</scope>
    <source>
        <strain evidence="1 3">CBS 304.34</strain>
    </source>
</reference>